<evidence type="ECO:0000259" key="3">
    <source>
        <dbReference type="SMART" id="SM00822"/>
    </source>
</evidence>
<dbReference type="InterPro" id="IPR002347">
    <property type="entry name" value="SDR_fam"/>
</dbReference>
<dbReference type="GO" id="GO:0016491">
    <property type="term" value="F:oxidoreductase activity"/>
    <property type="evidence" value="ECO:0007669"/>
    <property type="project" value="UniProtKB-KW"/>
</dbReference>
<dbReference type="PROSITE" id="PS00061">
    <property type="entry name" value="ADH_SHORT"/>
    <property type="match status" value="1"/>
</dbReference>
<sequence>MPFNHPPLLGRIAFVSGSSRGIGRAIAVELAHWGADVVVHAQKNLDLAEAVAAEIRGLGRRALVVLADVRVKAELEAAADRVKAELGPVDILVNNVGTRQDGPFILMGDEKWEEVMNVNLRGTVYATKAFVRGMMARKWGRIVNIVSPTGIIGKAGQTNYGASKGAVIALTKSLAREMAPFGVLVNAVNPGLIHTELTADIPEEVRRDMLAPAILKREGEPEEVAGVVAFLCSEWASYMSGQIINVDGGLCP</sequence>
<dbReference type="AlphaFoldDB" id="A0A936F472"/>
<dbReference type="InterPro" id="IPR020904">
    <property type="entry name" value="Sc_DH/Rdtase_CS"/>
</dbReference>
<accession>A0A936F472</accession>
<dbReference type="EMBL" id="JADKCH010000019">
    <property type="protein sequence ID" value="MBK8573480.1"/>
    <property type="molecule type" value="Genomic_DNA"/>
</dbReference>
<dbReference type="NCBIfam" id="NF005559">
    <property type="entry name" value="PRK07231.1"/>
    <property type="match status" value="1"/>
</dbReference>
<keyword evidence="2" id="KW-0560">Oxidoreductase</keyword>
<dbReference type="Proteomes" id="UP000709959">
    <property type="component" value="Unassembled WGS sequence"/>
</dbReference>
<dbReference type="PRINTS" id="PR00080">
    <property type="entry name" value="SDRFAMILY"/>
</dbReference>
<dbReference type="Gene3D" id="3.40.50.720">
    <property type="entry name" value="NAD(P)-binding Rossmann-like Domain"/>
    <property type="match status" value="1"/>
</dbReference>
<dbReference type="InterPro" id="IPR036291">
    <property type="entry name" value="NAD(P)-bd_dom_sf"/>
</dbReference>
<comment type="caution">
    <text evidence="4">The sequence shown here is derived from an EMBL/GenBank/DDBJ whole genome shotgun (WGS) entry which is preliminary data.</text>
</comment>
<dbReference type="FunFam" id="3.40.50.720:FF:000173">
    <property type="entry name" value="3-oxoacyl-[acyl-carrier protein] reductase"/>
    <property type="match status" value="1"/>
</dbReference>
<proteinExistence type="inferred from homology"/>
<dbReference type="SMART" id="SM00822">
    <property type="entry name" value="PKS_KR"/>
    <property type="match status" value="1"/>
</dbReference>
<evidence type="ECO:0000256" key="1">
    <source>
        <dbReference type="ARBA" id="ARBA00006484"/>
    </source>
</evidence>
<dbReference type="GO" id="GO:0032787">
    <property type="term" value="P:monocarboxylic acid metabolic process"/>
    <property type="evidence" value="ECO:0007669"/>
    <property type="project" value="UniProtKB-ARBA"/>
</dbReference>
<gene>
    <name evidence="4" type="ORF">IPN91_12780</name>
</gene>
<dbReference type="PANTHER" id="PTHR42879:SF2">
    <property type="entry name" value="3-OXOACYL-[ACYL-CARRIER-PROTEIN] REDUCTASE FABG"/>
    <property type="match status" value="1"/>
</dbReference>
<comment type="similarity">
    <text evidence="1">Belongs to the short-chain dehydrogenases/reductases (SDR) family.</text>
</comment>
<feature type="domain" description="Ketoreductase" evidence="3">
    <location>
        <begin position="11"/>
        <end position="193"/>
    </location>
</feature>
<organism evidence="4 5">
    <name type="scientific">Candidatus Geothrix odensensis</name>
    <dbReference type="NCBI Taxonomy" id="2954440"/>
    <lineage>
        <taxon>Bacteria</taxon>
        <taxon>Pseudomonadati</taxon>
        <taxon>Acidobacteriota</taxon>
        <taxon>Holophagae</taxon>
        <taxon>Holophagales</taxon>
        <taxon>Holophagaceae</taxon>
        <taxon>Geothrix</taxon>
    </lineage>
</organism>
<dbReference type="InterPro" id="IPR057326">
    <property type="entry name" value="KR_dom"/>
</dbReference>
<dbReference type="Pfam" id="PF13561">
    <property type="entry name" value="adh_short_C2"/>
    <property type="match status" value="1"/>
</dbReference>
<evidence type="ECO:0000313" key="4">
    <source>
        <dbReference type="EMBL" id="MBK8573480.1"/>
    </source>
</evidence>
<dbReference type="InterPro" id="IPR050259">
    <property type="entry name" value="SDR"/>
</dbReference>
<dbReference type="PRINTS" id="PR00081">
    <property type="entry name" value="GDHRDH"/>
</dbReference>
<name>A0A936F472_9BACT</name>
<protein>
    <submittedName>
        <fullName evidence="4">3-oxoacyl-ACP reductase FabG</fullName>
    </submittedName>
</protein>
<dbReference type="NCBIfam" id="NF009466">
    <property type="entry name" value="PRK12826.1-2"/>
    <property type="match status" value="1"/>
</dbReference>
<reference evidence="4 5" key="1">
    <citation type="submission" date="2020-10" db="EMBL/GenBank/DDBJ databases">
        <title>Connecting structure to function with the recovery of over 1000 high-quality activated sludge metagenome-assembled genomes encoding full-length rRNA genes using long-read sequencing.</title>
        <authorList>
            <person name="Singleton C.M."/>
            <person name="Petriglieri F."/>
            <person name="Kristensen J.M."/>
            <person name="Kirkegaard R.H."/>
            <person name="Michaelsen T.Y."/>
            <person name="Andersen M.H."/>
            <person name="Karst S.M."/>
            <person name="Dueholm M.S."/>
            <person name="Nielsen P.H."/>
            <person name="Albertsen M."/>
        </authorList>
    </citation>
    <scope>NUCLEOTIDE SEQUENCE [LARGE SCALE GENOMIC DNA]</scope>
    <source>
        <strain evidence="4">OdNE_18-Q3-R46-58_MAXAC.008</strain>
    </source>
</reference>
<dbReference type="SUPFAM" id="SSF51735">
    <property type="entry name" value="NAD(P)-binding Rossmann-fold domains"/>
    <property type="match status" value="1"/>
</dbReference>
<evidence type="ECO:0000256" key="2">
    <source>
        <dbReference type="ARBA" id="ARBA00023002"/>
    </source>
</evidence>
<dbReference type="PANTHER" id="PTHR42879">
    <property type="entry name" value="3-OXOACYL-(ACYL-CARRIER-PROTEIN) REDUCTASE"/>
    <property type="match status" value="1"/>
</dbReference>
<evidence type="ECO:0000313" key="5">
    <source>
        <dbReference type="Proteomes" id="UP000709959"/>
    </source>
</evidence>